<accession>A0A7X5C5B0</accession>
<gene>
    <name evidence="3" type="ORF">GT003_29865</name>
</gene>
<reference evidence="3 4" key="1">
    <citation type="submission" date="2020-01" db="EMBL/GenBank/DDBJ databases">
        <title>Paenibacillus soybeanensis sp. nov. isolated from the nodules of soybean (Glycine max(L.) Merr).</title>
        <authorList>
            <person name="Wang H."/>
        </authorList>
    </citation>
    <scope>NUCLEOTIDE SEQUENCE [LARGE SCALE GENOMIC DNA]</scope>
    <source>
        <strain evidence="3 4">DSM 23054</strain>
    </source>
</reference>
<dbReference type="InterPro" id="IPR000891">
    <property type="entry name" value="PYR_CT"/>
</dbReference>
<feature type="domain" description="Pyruvate carboxyltransferase" evidence="2">
    <location>
        <begin position="4"/>
        <end position="244"/>
    </location>
</feature>
<sequence length="531" mass="61430">MTNIKILDCTLRDGGYINDWNFGYDNIKSMIARLTKSKIDIVECGFLEDSNYNKECSFFSNVDEIKKILPEDSGDVQYVAMTRYGYLNIDHLKEYDGKSINGIRVTFHEEEAEEAIEYCRQIQEKGYKVYVQPVGTTSYTDSFLLKIIEIVNKIKPFAFYIVDTLGLMRKNDLLRMFYLIDNNLQKDIVVGFHSHNNLQLSFSNAQELADLHTKRSIIIDSSVYGMGRGAGNLNTELIAQHLNSVKDKDYSADYLLEIIDDTINPILEKHSWGYSVPYYLAAINNCHPNYATYLMNRKTLQVKAISNILNTITLDKRELYDEKYILELYSLYQKHNIDDHNDLEALSEEFKGKRVLVLAPGASIREQYEEIKQYLTFNEVKIISVNFSGDEIKPDFYFFSNDKRFQKSKESLVDKENRAIISSNVEGNTEYYKYKINYSDYLNSQPLVNDNATLMLFALLIKLKVKQIDIAGFDGFIYNANDNYAIETLETHLEESVVLELNAQIANVVRDFEQKVRLNFITDSLYNPVLV</sequence>
<name>A0A7X5C5B0_9BACL</name>
<comment type="caution">
    <text evidence="3">The sequence shown here is derived from an EMBL/GenBank/DDBJ whole genome shotgun (WGS) entry which is preliminary data.</text>
</comment>
<protein>
    <submittedName>
        <fullName evidence="3">4-hydroxy-2-ketovalerate aldolase</fullName>
    </submittedName>
</protein>
<dbReference type="OrthoDB" id="9804858at2"/>
<keyword evidence="4" id="KW-1185">Reference proteome</keyword>
<dbReference type="EMBL" id="JAAAMU010000028">
    <property type="protein sequence ID" value="NBC73189.1"/>
    <property type="molecule type" value="Genomic_DNA"/>
</dbReference>
<dbReference type="InterPro" id="IPR013785">
    <property type="entry name" value="Aldolase_TIM"/>
</dbReference>
<dbReference type="Proteomes" id="UP000558113">
    <property type="component" value="Unassembled WGS sequence"/>
</dbReference>
<organism evidence="3 4">
    <name type="scientific">Paenibacillus sacheonensis</name>
    <dbReference type="NCBI Taxonomy" id="742054"/>
    <lineage>
        <taxon>Bacteria</taxon>
        <taxon>Bacillati</taxon>
        <taxon>Bacillota</taxon>
        <taxon>Bacilli</taxon>
        <taxon>Bacillales</taxon>
        <taxon>Paenibacillaceae</taxon>
        <taxon>Paenibacillus</taxon>
    </lineage>
</organism>
<dbReference type="PANTHER" id="PTHR10277">
    <property type="entry name" value="HOMOCITRATE SYNTHASE-RELATED"/>
    <property type="match status" value="1"/>
</dbReference>
<dbReference type="GO" id="GO:0003852">
    <property type="term" value="F:2-isopropylmalate synthase activity"/>
    <property type="evidence" value="ECO:0007669"/>
    <property type="project" value="TreeGrafter"/>
</dbReference>
<dbReference type="CDD" id="cd07944">
    <property type="entry name" value="DRE_TIM_HOA_like"/>
    <property type="match status" value="1"/>
</dbReference>
<proteinExistence type="predicted"/>
<dbReference type="InterPro" id="IPR050073">
    <property type="entry name" value="2-IPM_HCS-like"/>
</dbReference>
<evidence type="ECO:0000313" key="4">
    <source>
        <dbReference type="Proteomes" id="UP000558113"/>
    </source>
</evidence>
<dbReference type="Pfam" id="PF00682">
    <property type="entry name" value="HMGL-like"/>
    <property type="match status" value="1"/>
</dbReference>
<dbReference type="RefSeq" id="WP_161704931.1">
    <property type="nucleotide sequence ID" value="NZ_JAAAMU010000028.1"/>
</dbReference>
<evidence type="ECO:0000256" key="1">
    <source>
        <dbReference type="ARBA" id="ARBA00023211"/>
    </source>
</evidence>
<dbReference type="SUPFAM" id="SSF51569">
    <property type="entry name" value="Aldolase"/>
    <property type="match status" value="1"/>
</dbReference>
<dbReference type="Gene3D" id="3.20.20.70">
    <property type="entry name" value="Aldolase class I"/>
    <property type="match status" value="1"/>
</dbReference>
<dbReference type="GO" id="GO:0009098">
    <property type="term" value="P:L-leucine biosynthetic process"/>
    <property type="evidence" value="ECO:0007669"/>
    <property type="project" value="TreeGrafter"/>
</dbReference>
<evidence type="ECO:0000259" key="2">
    <source>
        <dbReference type="Pfam" id="PF00682"/>
    </source>
</evidence>
<evidence type="ECO:0000313" key="3">
    <source>
        <dbReference type="EMBL" id="NBC73189.1"/>
    </source>
</evidence>
<keyword evidence="1" id="KW-0464">Manganese</keyword>
<dbReference type="AlphaFoldDB" id="A0A7X5C5B0"/>
<dbReference type="PANTHER" id="PTHR10277:SF9">
    <property type="entry name" value="2-ISOPROPYLMALATE SYNTHASE 1, CHLOROPLASTIC-RELATED"/>
    <property type="match status" value="1"/>
</dbReference>